<keyword evidence="2" id="KW-1185">Reference proteome</keyword>
<comment type="caution">
    <text evidence="1">The sequence shown here is derived from an EMBL/GenBank/DDBJ whole genome shotgun (WGS) entry which is preliminary data.</text>
</comment>
<dbReference type="AlphaFoldDB" id="A0A0R0LZA7"/>
<protein>
    <submittedName>
        <fullName evidence="1">Uncharacterized protein</fullName>
    </submittedName>
</protein>
<reference evidence="1 2" key="1">
    <citation type="submission" date="2015-07" db="EMBL/GenBank/DDBJ databases">
        <title>The genome of Pseudoloma neurophilia, a relevant intracellular parasite of the zebrafish.</title>
        <authorList>
            <person name="Ndikumana S."/>
            <person name="Pelin A."/>
            <person name="Sanders J."/>
            <person name="Corradi N."/>
        </authorList>
    </citation>
    <scope>NUCLEOTIDE SEQUENCE [LARGE SCALE GENOMIC DNA]</scope>
    <source>
        <strain evidence="1 2">MK1</strain>
    </source>
</reference>
<evidence type="ECO:0000313" key="2">
    <source>
        <dbReference type="Proteomes" id="UP000051530"/>
    </source>
</evidence>
<proteinExistence type="predicted"/>
<dbReference type="OrthoDB" id="10364799at2759"/>
<dbReference type="VEuPathDB" id="MicrosporidiaDB:M153_1990007491"/>
<organism evidence="1 2">
    <name type="scientific">Pseudoloma neurophilia</name>
    <dbReference type="NCBI Taxonomy" id="146866"/>
    <lineage>
        <taxon>Eukaryota</taxon>
        <taxon>Fungi</taxon>
        <taxon>Fungi incertae sedis</taxon>
        <taxon>Microsporidia</taxon>
        <taxon>Pseudoloma</taxon>
    </lineage>
</organism>
<sequence>MEIQVLKTELRPKRILIQDRIIFLITDTVINIIDLKGNIIPDIDLKNIKVYVKASRNEYVATNDKFVIHIETLHLYKKNLIILSTTQNLYFCKMGENEIYQIDIRADKVCCNKRLFVLKSDTIFEIKIKNKKVKILPMIFHVEKINDFIQTNRRIIFQAGRSTFIAKSNNRFRDCTDDENGYFDSKKGIVTKTLHAFDNVLFESMVANDMFFLLETNEDIITFSANTYTIILKKPDVFYSCSLVGSYIFVFSEKIIIYSAITGEKMRELPMTAFRGSYDQESGLMLLQNERIFITDVVRIINKIIFVNRKELETKQEDQKSAGKKNPKNWIKSFLVQKKIYPKQNQISEKIRMVTPQLNLINFKTAIENKLYVIARKIDQKETFLHCSLDAFRDKKISRGLFFYARSGKKYNFDRKKVVENCKNGIIDQEITFYYHINKKLNLKMDQLIYFLAIRTVYMKTEMNFLFFISVHLKMVKYISYILDHLISSEKKLKTLEKIDLNSNFRSLQKDNNQKIPSQISLSVPARCTQPSVQAETSYLEKVTIFLSKKRLKRRVIEYWKIMKPEKAVLYYTEKGKFRKASKILFESHAQIKNLKDLLSKISLYEKVTNVPLIGLYNAHFPNLLALLAKANTKENMVIYITQIVDVLANTQQIYKTVSKMDNKSKENFRNVLTSLNQTESIKMLLSTIEILCNDMDNSERPGFECDGKVID</sequence>
<dbReference type="Proteomes" id="UP000051530">
    <property type="component" value="Unassembled WGS sequence"/>
</dbReference>
<name>A0A0R0LZA7_9MICR</name>
<accession>A0A0R0LZA7</accession>
<evidence type="ECO:0000313" key="1">
    <source>
        <dbReference type="EMBL" id="KRH94604.1"/>
    </source>
</evidence>
<dbReference type="EMBL" id="LGUB01000052">
    <property type="protein sequence ID" value="KRH94604.1"/>
    <property type="molecule type" value="Genomic_DNA"/>
</dbReference>
<gene>
    <name evidence="1" type="ORF">M153_1990007491</name>
</gene>